<evidence type="ECO:0000256" key="3">
    <source>
        <dbReference type="ARBA" id="ARBA00022475"/>
    </source>
</evidence>
<reference evidence="22" key="1">
    <citation type="journal article" date="2014" name="BMC Genomics">
        <title>Characterizing the developmental transcriptome of the oriental fruit fly, Bactrocera dorsalis (Diptera: Tephritidae) through comparative genomic analysis with Drosophila melanogaster utilizing modENCODE datasets.</title>
        <authorList>
            <person name="Geib S.M."/>
            <person name="Calla B."/>
            <person name="Hall B."/>
            <person name="Hou S."/>
            <person name="Manoukis N.C."/>
        </authorList>
    </citation>
    <scope>NUCLEOTIDE SEQUENCE</scope>
    <source>
        <strain evidence="22">Punador</strain>
    </source>
</reference>
<feature type="domain" description="Alpha-2-macroglobulin" evidence="20">
    <location>
        <begin position="705"/>
        <end position="796"/>
    </location>
</feature>
<dbReference type="RefSeq" id="XP_011210621.1">
    <property type="nucleotide sequence ID" value="XM_011212319.3"/>
</dbReference>
<keyword evidence="6" id="KW-0391">Immunity</keyword>
<dbReference type="InterPro" id="IPR009048">
    <property type="entry name" value="A-macroglobulin_rcpt-bd"/>
</dbReference>
<dbReference type="Pfam" id="PF00207">
    <property type="entry name" value="A2M"/>
    <property type="match status" value="1"/>
</dbReference>
<evidence type="ECO:0000256" key="12">
    <source>
        <dbReference type="ARBA" id="ARBA00056820"/>
    </source>
</evidence>
<comment type="subunit">
    <text evidence="14">Heterodimer; disulfide-linked. Interacts with TGFB1 and TGFBR1. Forms a heteromeric complex with TGFBR1, TGFBR2 and TGFBR3 in a ligand-independent manner.</text>
</comment>
<evidence type="ECO:0000256" key="1">
    <source>
        <dbReference type="ARBA" id="ARBA00004609"/>
    </source>
</evidence>
<dbReference type="Gene3D" id="2.60.40.1940">
    <property type="match status" value="1"/>
</dbReference>
<dbReference type="EMBL" id="GAKP01014944">
    <property type="protein sequence ID" value="JAC44008.1"/>
    <property type="molecule type" value="Transcribed_RNA"/>
</dbReference>
<evidence type="ECO:0000256" key="6">
    <source>
        <dbReference type="ARBA" id="ARBA00022859"/>
    </source>
</evidence>
<dbReference type="Proteomes" id="UP001652620">
    <property type="component" value="Chromosome 1"/>
</dbReference>
<evidence type="ECO:0000313" key="23">
    <source>
        <dbReference type="Proteomes" id="UP001652620"/>
    </source>
</evidence>
<dbReference type="SUPFAM" id="SSF49410">
    <property type="entry name" value="Alpha-macroglobulin receptor domain"/>
    <property type="match status" value="1"/>
</dbReference>
<keyword evidence="4" id="KW-0336">GPI-anchor</keyword>
<comment type="similarity">
    <text evidence="2">Belongs to the protease inhibitor I39 (alpha-2-macroglobulin) family.</text>
</comment>
<dbReference type="Gene3D" id="2.60.40.1930">
    <property type="match status" value="2"/>
</dbReference>
<dbReference type="FunFam" id="2.60.40.1930:FF:000001">
    <property type="entry name" value="CD109 isoform 3"/>
    <property type="match status" value="1"/>
</dbReference>
<dbReference type="EMBL" id="GAKP01014951">
    <property type="protein sequence ID" value="JAC44001.1"/>
    <property type="molecule type" value="Transcribed_RNA"/>
</dbReference>
<dbReference type="Gene3D" id="1.50.10.20">
    <property type="match status" value="1"/>
</dbReference>
<dbReference type="SUPFAM" id="SSF48239">
    <property type="entry name" value="Terpenoid cyclases/Protein prenyltransferases"/>
    <property type="match status" value="1"/>
</dbReference>
<dbReference type="Gene3D" id="2.60.40.690">
    <property type="entry name" value="Alpha-macroglobulin, receptor-binding domain"/>
    <property type="match status" value="1"/>
</dbReference>
<dbReference type="InterPro" id="IPR047565">
    <property type="entry name" value="Alpha-macroglob_thiol-ester_cl"/>
</dbReference>
<evidence type="ECO:0000259" key="20">
    <source>
        <dbReference type="SMART" id="SM01360"/>
    </source>
</evidence>
<comment type="function">
    <text evidence="12">Modulates negatively TGFB1 signaling in keratinocytes.</text>
</comment>
<keyword evidence="3" id="KW-1003">Cell membrane</keyword>
<evidence type="ECO:0000256" key="10">
    <source>
        <dbReference type="ARBA" id="ARBA00023180"/>
    </source>
</evidence>
<dbReference type="GO" id="GO:0098552">
    <property type="term" value="C:side of membrane"/>
    <property type="evidence" value="ECO:0007669"/>
    <property type="project" value="UniProtKB-KW"/>
</dbReference>
<dbReference type="GO" id="GO:0005615">
    <property type="term" value="C:extracellular space"/>
    <property type="evidence" value="ECO:0007669"/>
    <property type="project" value="InterPro"/>
</dbReference>
<evidence type="ECO:0000256" key="13">
    <source>
        <dbReference type="ARBA" id="ARBA00057615"/>
    </source>
</evidence>
<dbReference type="FunFam" id="2.60.40.10:FF:000155">
    <property type="entry name" value="complement C3 isoform X1"/>
    <property type="match status" value="1"/>
</dbReference>
<dbReference type="Gene3D" id="6.20.50.160">
    <property type="match status" value="1"/>
</dbReference>
<dbReference type="Gene3D" id="2.60.40.2950">
    <property type="match status" value="1"/>
</dbReference>
<dbReference type="Pfam" id="PF01835">
    <property type="entry name" value="MG2"/>
    <property type="match status" value="1"/>
</dbReference>
<evidence type="ECO:0000256" key="2">
    <source>
        <dbReference type="ARBA" id="ARBA00010952"/>
    </source>
</evidence>
<dbReference type="InterPro" id="IPR050473">
    <property type="entry name" value="A2M/Complement_sys"/>
</dbReference>
<keyword evidence="9" id="KW-1015">Disulfide bond</keyword>
<evidence type="ECO:0000256" key="16">
    <source>
        <dbReference type="ARBA" id="ARBA00069665"/>
    </source>
</evidence>
<dbReference type="Pfam" id="PF07678">
    <property type="entry name" value="TED_complement"/>
    <property type="match status" value="1"/>
</dbReference>
<dbReference type="SMART" id="SM01361">
    <property type="entry name" value="A2M_recep"/>
    <property type="match status" value="1"/>
</dbReference>
<evidence type="ECO:0000256" key="15">
    <source>
        <dbReference type="ARBA" id="ARBA00063781"/>
    </source>
</evidence>
<evidence type="ECO:0000313" key="22">
    <source>
        <dbReference type="EMBL" id="JAC44008.1"/>
    </source>
</evidence>
<dbReference type="FunFam" id="6.20.50.160:FF:000002">
    <property type="entry name" value="Thioester-containing protein 2, isoform B"/>
    <property type="match status" value="1"/>
</dbReference>
<keyword evidence="5 18" id="KW-0732">Signal</keyword>
<accession>A0A034VR06</accession>
<evidence type="ECO:0000256" key="5">
    <source>
        <dbReference type="ARBA" id="ARBA00022729"/>
    </source>
</evidence>
<dbReference type="InterPro" id="IPR002890">
    <property type="entry name" value="MG2"/>
</dbReference>
<keyword evidence="8" id="KW-0472">Membrane</keyword>
<feature type="domain" description="Alpha-2-macroglobulin bait region" evidence="19">
    <location>
        <begin position="456"/>
        <end position="590"/>
    </location>
</feature>
<dbReference type="SMART" id="SM01419">
    <property type="entry name" value="Thiol-ester_cl"/>
    <property type="match status" value="1"/>
</dbReference>
<evidence type="ECO:0000256" key="8">
    <source>
        <dbReference type="ARBA" id="ARBA00023136"/>
    </source>
</evidence>
<dbReference type="EMBL" id="GAKP01014947">
    <property type="protein sequence ID" value="JAC44005.1"/>
    <property type="molecule type" value="Transcribed_RNA"/>
</dbReference>
<keyword evidence="10" id="KW-0325">Glycoprotein</keyword>
<evidence type="ECO:0000256" key="4">
    <source>
        <dbReference type="ARBA" id="ARBA00022622"/>
    </source>
</evidence>
<feature type="domain" description="Alpha-macroglobulin receptor-binding" evidence="21">
    <location>
        <begin position="1323"/>
        <end position="1413"/>
    </location>
</feature>
<evidence type="ECO:0000256" key="18">
    <source>
        <dbReference type="SAM" id="SignalP"/>
    </source>
</evidence>
<dbReference type="SMART" id="SM01360">
    <property type="entry name" value="A2M"/>
    <property type="match status" value="1"/>
</dbReference>
<dbReference type="CDD" id="cd02897">
    <property type="entry name" value="A2M_2"/>
    <property type="match status" value="1"/>
</dbReference>
<dbReference type="PROSITE" id="PS00477">
    <property type="entry name" value="ALPHA_2_MACROGLOBULIN"/>
    <property type="match status" value="1"/>
</dbReference>
<proteinExistence type="inferred from homology"/>
<dbReference type="Gene3D" id="2.60.120.1540">
    <property type="match status" value="1"/>
</dbReference>
<dbReference type="InterPro" id="IPR001599">
    <property type="entry name" value="Macroglobln_a2"/>
</dbReference>
<dbReference type="InterPro" id="IPR036595">
    <property type="entry name" value="A-macroglobulin_rcpt-bd_sf"/>
</dbReference>
<sequence>MSRRLFIAVFEIIQIVALVSAAGHYSVIGPGTIRSKFKYNVAVSVHKAEVPTKIDVSIMGPSYNETKTVELQPMSTENVEFDVPQLQDGAYSLVAKGVSGLIFENSTKLNYADYKPATFIQTDKATYKPGDLVQFRVLFLDANTRPAKIEQPISILINDGARNRIKQLQDVKLTKGVYTGEFQLSEQPVLGDWNIDVVIEGQSPVSKSFEVAKYVLPKFEVSIETAKDVAIPDGVIKVTVRSKYTYGKSVEGTATVSIKPLYHHYGMNIQPEATKMVYVDGKGHVEFDLSKDLSIGSERTYVPPLKVFATMKEKLTGNTQNATATINLHSERYRIEGVNVPTNYQPYKPTKITVVVKNVDGSPVSDTKNKAKLTVHPPRNYMFRDYLSKDEATTPKEADQIMEFESNLDEHGMATFEFTLPETDRYYTVKCEFLDTTTYLSSISKFIPTLDTPELLKLTVNTKNPRLGKPVVVEVASSEKIPYFVYTIVARGNILKSEYVDVPEGRQSQTIKFIPTFEMIPKASLYVHYVYDNNLRFVEKAIQFEKEFENTIDISAQPQAKPGEQVQLHITTDPDSFVGLLGVDQSVLLLKSGNDITQEQIFNTLGDYDASTPWMRGYGRYPGQESGVVTMTNANYPYNDVYAYIDAFEQPVYAFGAIGRPIPQANLFAGEFMTAAIPAALPAPPQSLAGATAITPILRKNFIENWIFMNQEITDGGNFTLSKKIPDTITSWVVTGFSMNPNTGIALTANPTKIQVFQPFFVSTNLPYSVKRGEVIAIPVIIFNYMDKALDAEVVMENTDNEYDFTEATNEIEDKPLDVVQRVKRVSVASNTGRSISFMIRPKKIGQITLKITATTPLAGDAIHQMLKVEPEGVTQYENRAVFINLKDKNVHNEKLNVDVPAEAIPDSEYIEFSVVGDLLGPTLKNLDKLVRMPYGCGEQNMVNFVPNILVLHYLDAISKSMPAITEKAKKFLDIGYQRELTYKHDDGSYSAFGKSDKAGSTWLTAYVMRSFHQAAKYTDIDPKVIVEGLDFLASKQAPNGSFPEYGKLFDSAHQNELGLTAFVLLAFLENVEHIEKYKTQVDNGMKYIMDKVDKTDDQYSLAIAALALQIAKNPAADKVLTKLQGLAKQESDRKWWSKADAPTEGSSAIWRWHPSSNDVEITSYILLAILDKEGAENTLPIVKWLISQRNSNGGFASTQDTVVGLQALISFAEKTGAGSGTMDIEFVSSGGEENKGAIAVNAENSLVLQTHVLPKTTRQVDFTAKGNGSSMVQLSYRYNLAEKDKAPSFQVTTNIKEDQNLLIMDVCAEYVPGSGNDQEKESNMAVMEIALPSGYTAETDAFNAIEAVDRVKRTETKNSDSMIIVYFDGLKPADSKCVPVRAAKTHAVAKQKPAAVSIYDYYQTNRRATEYYQVNSSLCDICEGEDCGSSCQKLKESNN</sequence>
<dbReference type="GO" id="GO:0002376">
    <property type="term" value="P:immune system process"/>
    <property type="evidence" value="ECO:0007669"/>
    <property type="project" value="UniProtKB-KW"/>
</dbReference>
<comment type="function">
    <text evidence="13">Binds covalently through a thioester bond to the pathogen surface resulting in pathogen clearance.</text>
</comment>
<dbReference type="Pfam" id="PF17791">
    <property type="entry name" value="MG3"/>
    <property type="match status" value="1"/>
</dbReference>
<dbReference type="InterPro" id="IPR041555">
    <property type="entry name" value="MG3"/>
</dbReference>
<dbReference type="RefSeq" id="XP_011210621.2">
    <property type="nucleotide sequence ID" value="XM_011212319.4"/>
</dbReference>
<comment type="subunit">
    <text evidence="15">Heterodimer of a TEP1-N chain and an TEP1-C chain non-covalently linked. Forms a complex composed of TEP1-N and TEP1-C heterodimer, LRIM1 and APL1C; the interaction stabilizes TEP1-N and TEP1-C heterodimer, prevents its binding to tissues while circulating in the hemolymph and protects the thioester bond from hydrolysis. Mature TEP1 and to a lesser extent full-length TEP1 interact with SPCLIP1; the interaction is induced by microbial infection.</text>
</comment>
<dbReference type="GeneID" id="105231170"/>
<dbReference type="InterPro" id="IPR011626">
    <property type="entry name" value="Alpha-macroglobulin_TED"/>
</dbReference>
<protein>
    <recommendedName>
        <fullName evidence="16">CD109 antigen</fullName>
    </recommendedName>
    <alternativeName>
        <fullName evidence="17">TEP1-F</fullName>
    </alternativeName>
</protein>
<evidence type="ECO:0000256" key="7">
    <source>
        <dbReference type="ARBA" id="ARBA00022966"/>
    </source>
</evidence>
<evidence type="ECO:0000313" key="24">
    <source>
        <dbReference type="RefSeq" id="XP_011210621.1"/>
    </source>
</evidence>
<evidence type="ECO:0000259" key="19">
    <source>
        <dbReference type="SMART" id="SM01359"/>
    </source>
</evidence>
<evidence type="ECO:0000256" key="9">
    <source>
        <dbReference type="ARBA" id="ARBA00023157"/>
    </source>
</evidence>
<evidence type="ECO:0000256" key="17">
    <source>
        <dbReference type="ARBA" id="ARBA00078071"/>
    </source>
</evidence>
<dbReference type="FunFam" id="2.60.40.690:FF:000003">
    <property type="entry name" value="Thioester-containing protein 2, isoform B"/>
    <property type="match status" value="1"/>
</dbReference>
<dbReference type="PANTHER" id="PTHR11412">
    <property type="entry name" value="MACROGLOBULIN / COMPLEMENT"/>
    <property type="match status" value="1"/>
</dbReference>
<organism evidence="22">
    <name type="scientific">Bactrocera dorsalis</name>
    <name type="common">Oriental fruit fly</name>
    <name type="synonym">Dacus dorsalis</name>
    <dbReference type="NCBI Taxonomy" id="27457"/>
    <lineage>
        <taxon>Eukaryota</taxon>
        <taxon>Metazoa</taxon>
        <taxon>Ecdysozoa</taxon>
        <taxon>Arthropoda</taxon>
        <taxon>Hexapoda</taxon>
        <taxon>Insecta</taxon>
        <taxon>Pterygota</taxon>
        <taxon>Neoptera</taxon>
        <taxon>Endopterygota</taxon>
        <taxon>Diptera</taxon>
        <taxon>Brachycera</taxon>
        <taxon>Muscomorpha</taxon>
        <taxon>Tephritoidea</taxon>
        <taxon>Tephritidae</taxon>
        <taxon>Bactrocera</taxon>
        <taxon>Bactrocera</taxon>
    </lineage>
</organism>
<evidence type="ECO:0000256" key="14">
    <source>
        <dbReference type="ARBA" id="ARBA00063008"/>
    </source>
</evidence>
<dbReference type="InterPro" id="IPR008930">
    <property type="entry name" value="Terpenoid_cyclase/PrenylTrfase"/>
</dbReference>
<evidence type="ECO:0000259" key="21">
    <source>
        <dbReference type="SMART" id="SM01361"/>
    </source>
</evidence>
<dbReference type="Pfam" id="PF07703">
    <property type="entry name" value="A2M_BRD"/>
    <property type="match status" value="1"/>
</dbReference>
<feature type="chain" id="PRO_5007369171" description="CD109 antigen" evidence="18">
    <location>
        <begin position="22"/>
        <end position="1440"/>
    </location>
</feature>
<dbReference type="GO" id="GO:0005886">
    <property type="term" value="C:plasma membrane"/>
    <property type="evidence" value="ECO:0007669"/>
    <property type="project" value="UniProtKB-SubCell"/>
</dbReference>
<keyword evidence="11" id="KW-0449">Lipoprotein</keyword>
<dbReference type="GO" id="GO:0004866">
    <property type="term" value="F:endopeptidase inhibitor activity"/>
    <property type="evidence" value="ECO:0007669"/>
    <property type="project" value="InterPro"/>
</dbReference>
<dbReference type="InterPro" id="IPR019742">
    <property type="entry name" value="MacrogloblnA2_CS"/>
</dbReference>
<feature type="signal peptide" evidence="18">
    <location>
        <begin position="1"/>
        <end position="21"/>
    </location>
</feature>
<dbReference type="CTD" id="34044"/>
<keyword evidence="7" id="KW-0882">Thioester bond</keyword>
<dbReference type="OrthoDB" id="9998011at2759"/>
<dbReference type="InterPro" id="IPR013783">
    <property type="entry name" value="Ig-like_fold"/>
</dbReference>
<gene>
    <name evidence="22" type="primary">CD109</name>
    <name evidence="24" type="synonym">LOC105231170</name>
</gene>
<dbReference type="SMART" id="SM01359">
    <property type="entry name" value="A2M_N_2"/>
    <property type="match status" value="1"/>
</dbReference>
<keyword evidence="23" id="KW-1185">Reference proteome</keyword>
<dbReference type="FunFam" id="1.50.10.20:FF:000001">
    <property type="entry name" value="CD109 isoform 1"/>
    <property type="match status" value="1"/>
</dbReference>
<dbReference type="EMBL" id="GAKP01014949">
    <property type="protein sequence ID" value="JAC44003.1"/>
    <property type="molecule type" value="Transcribed_RNA"/>
</dbReference>
<dbReference type="Pfam" id="PF07677">
    <property type="entry name" value="A2M_recep"/>
    <property type="match status" value="1"/>
</dbReference>
<dbReference type="PANTHER" id="PTHR11412:SF136">
    <property type="entry name" value="CD109 ANTIGEN"/>
    <property type="match status" value="1"/>
</dbReference>
<dbReference type="InterPro" id="IPR011625">
    <property type="entry name" value="A2M_N_BRD"/>
</dbReference>
<dbReference type="InterPro" id="IPR041813">
    <property type="entry name" value="A2M_TED"/>
</dbReference>
<dbReference type="Gene3D" id="2.60.40.10">
    <property type="entry name" value="Immunoglobulins"/>
    <property type="match status" value="2"/>
</dbReference>
<dbReference type="Gene3D" id="2.20.130.20">
    <property type="match status" value="1"/>
</dbReference>
<name>A0A034VR06_BACDO</name>
<evidence type="ECO:0000256" key="11">
    <source>
        <dbReference type="ARBA" id="ARBA00023288"/>
    </source>
</evidence>
<reference evidence="24" key="2">
    <citation type="submission" date="2022-04" db="UniProtKB">
        <authorList>
            <consortium name="RefSeq"/>
        </authorList>
    </citation>
    <scope>IDENTIFICATION</scope>
    <source>
        <strain evidence="24">Punador</strain>
    </source>
</reference>
<comment type="subcellular location">
    <subcellularLocation>
        <location evidence="1">Cell membrane</location>
        <topology evidence="1">Lipid-anchor</topology>
        <topology evidence="1">GPI-anchor</topology>
    </subcellularLocation>
</comment>